<dbReference type="PROSITE" id="PS50108">
    <property type="entry name" value="CRIB"/>
    <property type="match status" value="1"/>
</dbReference>
<evidence type="ECO:0000313" key="11">
    <source>
        <dbReference type="Proteomes" id="UP000323856"/>
    </source>
</evidence>
<dbReference type="PROSITE" id="PS51077">
    <property type="entry name" value="HTH_ICLR"/>
    <property type="match status" value="1"/>
</dbReference>
<feature type="domain" description="HTH iclR-type" evidence="8">
    <location>
        <begin position="13"/>
        <end position="75"/>
    </location>
</feature>
<evidence type="ECO:0000259" key="8">
    <source>
        <dbReference type="PROSITE" id="PS51077"/>
    </source>
</evidence>
<dbReference type="SMART" id="SM00346">
    <property type="entry name" value="HTH_ICLR"/>
    <property type="match status" value="1"/>
</dbReference>
<protein>
    <recommendedName>
        <fullName evidence="6">Glycerol operon regulatory protein</fullName>
    </recommendedName>
</protein>
<evidence type="ECO:0000256" key="6">
    <source>
        <dbReference type="ARBA" id="ARBA00070406"/>
    </source>
</evidence>
<dbReference type="InterPro" id="IPR005471">
    <property type="entry name" value="Tscrpt_reg_IclR_N"/>
</dbReference>
<dbReference type="SUPFAM" id="SSF55781">
    <property type="entry name" value="GAF domain-like"/>
    <property type="match status" value="1"/>
</dbReference>
<dbReference type="SUPFAM" id="SSF46785">
    <property type="entry name" value="Winged helix' DNA-binding domain"/>
    <property type="match status" value="1"/>
</dbReference>
<dbReference type="InterPro" id="IPR036388">
    <property type="entry name" value="WH-like_DNA-bd_sf"/>
</dbReference>
<dbReference type="AlphaFoldDB" id="A0A5B0EB52"/>
<name>A0A5B0EB52_9MICC</name>
<keyword evidence="4" id="KW-0804">Transcription</keyword>
<reference evidence="10 11" key="1">
    <citation type="submission" date="2019-07" db="EMBL/GenBank/DDBJ databases">
        <title>Analysis of the biochemical properties, biological activity and biotechnological potential of siderophores and biosurfactants produced by Antarctic psychrotolerant bacteria.</title>
        <authorList>
            <person name="Styczynski M."/>
            <person name="Krucon T."/>
            <person name="Decewicz P."/>
            <person name="Dziewit L."/>
        </authorList>
    </citation>
    <scope>NUCLEOTIDE SEQUENCE [LARGE SCALE GENOMIC DNA]</scope>
    <source>
        <strain evidence="10 11">ANT_H27</strain>
    </source>
</reference>
<feature type="domain" description="CRIB" evidence="7">
    <location>
        <begin position="125"/>
        <end position="138"/>
    </location>
</feature>
<dbReference type="OrthoDB" id="4924204at2"/>
<dbReference type="PANTHER" id="PTHR30136">
    <property type="entry name" value="HELIX-TURN-HELIX TRANSCRIPTIONAL REGULATOR, ICLR FAMILY"/>
    <property type="match status" value="1"/>
</dbReference>
<dbReference type="PROSITE" id="PS51078">
    <property type="entry name" value="ICLR_ED"/>
    <property type="match status" value="1"/>
</dbReference>
<dbReference type="PANTHER" id="PTHR30136:SF24">
    <property type="entry name" value="HTH-TYPE TRANSCRIPTIONAL REPRESSOR ALLR"/>
    <property type="match status" value="1"/>
</dbReference>
<proteinExistence type="predicted"/>
<dbReference type="Gene3D" id="1.10.10.10">
    <property type="entry name" value="Winged helix-like DNA-binding domain superfamily/Winged helix DNA-binding domain"/>
    <property type="match status" value="1"/>
</dbReference>
<evidence type="ECO:0000259" key="9">
    <source>
        <dbReference type="PROSITE" id="PS51078"/>
    </source>
</evidence>
<dbReference type="GO" id="GO:0003700">
    <property type="term" value="F:DNA-binding transcription factor activity"/>
    <property type="evidence" value="ECO:0007669"/>
    <property type="project" value="TreeGrafter"/>
</dbReference>
<comment type="function">
    <text evidence="5">May be an activator protein for the gylABX operon.</text>
</comment>
<dbReference type="Gene3D" id="3.30.450.40">
    <property type="match status" value="1"/>
</dbReference>
<dbReference type="InterPro" id="IPR036390">
    <property type="entry name" value="WH_DNA-bd_sf"/>
</dbReference>
<dbReference type="InterPro" id="IPR029016">
    <property type="entry name" value="GAF-like_dom_sf"/>
</dbReference>
<dbReference type="EMBL" id="VOBL01000013">
    <property type="protein sequence ID" value="KAA0975886.1"/>
    <property type="molecule type" value="Genomic_DNA"/>
</dbReference>
<evidence type="ECO:0000256" key="4">
    <source>
        <dbReference type="ARBA" id="ARBA00023163"/>
    </source>
</evidence>
<accession>A0A5B0EB52</accession>
<evidence type="ECO:0000313" key="10">
    <source>
        <dbReference type="EMBL" id="KAA0975886.1"/>
    </source>
</evidence>
<dbReference type="RefSeq" id="WP_007269687.1">
    <property type="nucleotide sequence ID" value="NZ_VOBL01000013.1"/>
</dbReference>
<evidence type="ECO:0000256" key="5">
    <source>
        <dbReference type="ARBA" id="ARBA00058938"/>
    </source>
</evidence>
<evidence type="ECO:0000259" key="7">
    <source>
        <dbReference type="PROSITE" id="PS50108"/>
    </source>
</evidence>
<dbReference type="Pfam" id="PF09339">
    <property type="entry name" value="HTH_IclR"/>
    <property type="match status" value="1"/>
</dbReference>
<keyword evidence="1" id="KW-0319">Glycerol metabolism</keyword>
<keyword evidence="2" id="KW-0805">Transcription regulation</keyword>
<comment type="caution">
    <text evidence="10">The sequence shown here is derived from an EMBL/GenBank/DDBJ whole genome shotgun (WGS) entry which is preliminary data.</text>
</comment>
<dbReference type="InterPro" id="IPR000095">
    <property type="entry name" value="CRIB_dom"/>
</dbReference>
<dbReference type="FunFam" id="1.10.10.10:FF:000056">
    <property type="entry name" value="IclR family transcriptional regulator"/>
    <property type="match status" value="1"/>
</dbReference>
<dbReference type="GO" id="GO:0045892">
    <property type="term" value="P:negative regulation of DNA-templated transcription"/>
    <property type="evidence" value="ECO:0007669"/>
    <property type="project" value="TreeGrafter"/>
</dbReference>
<dbReference type="GO" id="GO:0006071">
    <property type="term" value="P:glycerol metabolic process"/>
    <property type="evidence" value="ECO:0007669"/>
    <property type="project" value="UniProtKB-KW"/>
</dbReference>
<dbReference type="Proteomes" id="UP000323856">
    <property type="component" value="Unassembled WGS sequence"/>
</dbReference>
<dbReference type="Pfam" id="PF01614">
    <property type="entry name" value="IclR_C"/>
    <property type="match status" value="1"/>
</dbReference>
<dbReference type="GO" id="GO:0003677">
    <property type="term" value="F:DNA binding"/>
    <property type="evidence" value="ECO:0007669"/>
    <property type="project" value="UniProtKB-KW"/>
</dbReference>
<evidence type="ECO:0000256" key="1">
    <source>
        <dbReference type="ARBA" id="ARBA00022798"/>
    </source>
</evidence>
<sequence>MTERVGTQPQGAAASLLNGLAVLEAFTTAHPVLGVTEVSDRVGLHKSTVSRMLNGLAEAGYVQRDEGSGRFRLGLGLLGLAAPLLAELDVRRAALPHLEDLTARTSETSAISLWNGNEAVVIEQVASPHQVKHSAHIGTRYTRWASSSVRILLSTLDMGTVEQLVDSGTIEVTEQDRIDGGYADAAAHLAMIRDAGLAVNDGQTTYEEFGVSAAIWDYRGKIAGCITVSAPRSRVQHLGIGDELAEATKETARAVSARLGLQHGNGDNVA</sequence>
<dbReference type="InterPro" id="IPR050707">
    <property type="entry name" value="HTH_MetabolicPath_Reg"/>
</dbReference>
<keyword evidence="3" id="KW-0238">DNA-binding</keyword>
<evidence type="ECO:0000256" key="3">
    <source>
        <dbReference type="ARBA" id="ARBA00023125"/>
    </source>
</evidence>
<organism evidence="10 11">
    <name type="scientific">Paeniglutamicibacter gangotriensis</name>
    <dbReference type="NCBI Taxonomy" id="254787"/>
    <lineage>
        <taxon>Bacteria</taxon>
        <taxon>Bacillati</taxon>
        <taxon>Actinomycetota</taxon>
        <taxon>Actinomycetes</taxon>
        <taxon>Micrococcales</taxon>
        <taxon>Micrococcaceae</taxon>
        <taxon>Paeniglutamicibacter</taxon>
    </lineage>
</organism>
<evidence type="ECO:0000256" key="2">
    <source>
        <dbReference type="ARBA" id="ARBA00023015"/>
    </source>
</evidence>
<gene>
    <name evidence="10" type="ORF">FQ154_12550</name>
</gene>
<feature type="domain" description="IclR-ED" evidence="9">
    <location>
        <begin position="76"/>
        <end position="261"/>
    </location>
</feature>
<dbReference type="InterPro" id="IPR014757">
    <property type="entry name" value="Tscrpt_reg_IclR_C"/>
</dbReference>